<dbReference type="Proteomes" id="UP000275883">
    <property type="component" value="Chromosome"/>
</dbReference>
<sequence length="237" mass="28160">MKLKKLLLTSTLLPIATIPTVAISCNKELKELNENQIPLPKDGNLAKSQAIKSLFSKINFNDFSSNLFPKDLEHYHQEDYYKKFAEKWYFDENFKDISDAKKIDKIEFLDPNSKFIGELKKQNLYEFFNENFEIRLRTAYRQLRIVLFLFLIPKSEAKRVNELDNIEYFNFKFYATKYNELLLEQFNTEYNTPETTYKKVFKILGYVVPTVAIGGIILYITIMVILKKKREKNLKRK</sequence>
<proteinExistence type="predicted"/>
<evidence type="ECO:0000256" key="3">
    <source>
        <dbReference type="ARBA" id="ARBA00022737"/>
    </source>
</evidence>
<dbReference type="RefSeq" id="WP_124724408.1">
    <property type="nucleotide sequence ID" value="NZ_CP034044.1"/>
</dbReference>
<evidence type="ECO:0000256" key="2">
    <source>
        <dbReference type="ARBA" id="ARBA00022729"/>
    </source>
</evidence>
<dbReference type="GO" id="GO:0005886">
    <property type="term" value="C:plasma membrane"/>
    <property type="evidence" value="ECO:0007669"/>
    <property type="project" value="UniProtKB-SubCell"/>
</dbReference>
<evidence type="ECO:0000313" key="7">
    <source>
        <dbReference type="EMBL" id="AZG68714.1"/>
    </source>
</evidence>
<gene>
    <name evidence="7" type="ORF">EGN60_01920</name>
</gene>
<keyword evidence="6" id="KW-1133">Transmembrane helix</keyword>
<evidence type="ECO:0000256" key="4">
    <source>
        <dbReference type="ARBA" id="ARBA00023139"/>
    </source>
</evidence>
<name>A0A3G8LH92_9MOLU</name>
<reference evidence="7 8" key="1">
    <citation type="submission" date="2018-11" db="EMBL/GenBank/DDBJ databases">
        <title>Genome sequence of Mycoplasma struthionis sp. nov.</title>
        <authorList>
            <person name="Spergser J."/>
        </authorList>
    </citation>
    <scope>NUCLEOTIDE SEQUENCE [LARGE SCALE GENOMIC DNA]</scope>
    <source>
        <strain evidence="7 8">237IA</strain>
    </source>
</reference>
<dbReference type="KEGG" id="mstr:EGN60_01920"/>
<dbReference type="AlphaFoldDB" id="A0A3G8LH92"/>
<evidence type="ECO:0000256" key="6">
    <source>
        <dbReference type="SAM" id="Phobius"/>
    </source>
</evidence>
<keyword evidence="6" id="KW-0812">Transmembrane</keyword>
<dbReference type="InterPro" id="IPR049890">
    <property type="entry name" value="VlpA-F-like_signal"/>
</dbReference>
<comment type="subcellular location">
    <subcellularLocation>
        <location evidence="1">Cell membrane</location>
        <topology evidence="1">Lipid-anchor</topology>
    </subcellularLocation>
</comment>
<keyword evidence="6" id="KW-0472">Membrane</keyword>
<keyword evidence="2" id="KW-0732">Signal</keyword>
<dbReference type="PROSITE" id="PS51257">
    <property type="entry name" value="PROKAR_LIPOPROTEIN"/>
    <property type="match status" value="1"/>
</dbReference>
<organism evidence="7 8">
    <name type="scientific">Mycoplasma struthionis</name>
    <dbReference type="NCBI Taxonomy" id="538220"/>
    <lineage>
        <taxon>Bacteria</taxon>
        <taxon>Bacillati</taxon>
        <taxon>Mycoplasmatota</taxon>
        <taxon>Mollicutes</taxon>
        <taxon>Mycoplasmataceae</taxon>
        <taxon>Mycoplasma</taxon>
    </lineage>
</organism>
<feature type="transmembrane region" description="Helical" evidence="6">
    <location>
        <begin position="203"/>
        <end position="226"/>
    </location>
</feature>
<protein>
    <recommendedName>
        <fullName evidence="9">Variable surface lipoprotein</fullName>
    </recommendedName>
</protein>
<evidence type="ECO:0000256" key="5">
    <source>
        <dbReference type="ARBA" id="ARBA00023288"/>
    </source>
</evidence>
<dbReference type="EMBL" id="CP034044">
    <property type="protein sequence ID" value="AZG68714.1"/>
    <property type="molecule type" value="Genomic_DNA"/>
</dbReference>
<dbReference type="NCBIfam" id="NF033817">
    <property type="entry name" value="Mplas_variab_LP"/>
    <property type="match status" value="1"/>
</dbReference>
<keyword evidence="8" id="KW-1185">Reference proteome</keyword>
<keyword evidence="4" id="KW-0564">Palmitate</keyword>
<accession>A0A3G8LH92</accession>
<evidence type="ECO:0008006" key="9">
    <source>
        <dbReference type="Google" id="ProtNLM"/>
    </source>
</evidence>
<keyword evidence="3" id="KW-0677">Repeat</keyword>
<keyword evidence="5" id="KW-0449">Lipoprotein</keyword>
<evidence type="ECO:0000256" key="1">
    <source>
        <dbReference type="ARBA" id="ARBA00004193"/>
    </source>
</evidence>
<evidence type="ECO:0000313" key="8">
    <source>
        <dbReference type="Proteomes" id="UP000275883"/>
    </source>
</evidence>
<dbReference type="OrthoDB" id="397306at2"/>